<keyword evidence="2" id="KW-0732">Signal</keyword>
<accession>A0AAE4CMA7</accession>
<evidence type="ECO:0000256" key="1">
    <source>
        <dbReference type="SAM" id="MobiDB-lite"/>
    </source>
</evidence>
<evidence type="ECO:0008006" key="5">
    <source>
        <dbReference type="Google" id="ProtNLM"/>
    </source>
</evidence>
<dbReference type="InterPro" id="IPR027304">
    <property type="entry name" value="Trigger_fact/SurA_dom_sf"/>
</dbReference>
<dbReference type="Proteomes" id="UP001180845">
    <property type="component" value="Unassembled WGS sequence"/>
</dbReference>
<dbReference type="PROSITE" id="PS51257">
    <property type="entry name" value="PROKAR_LIPOPROTEIN"/>
    <property type="match status" value="1"/>
</dbReference>
<organism evidence="3 4">
    <name type="scientific">Haloactinomyces albus</name>
    <dbReference type="NCBI Taxonomy" id="1352928"/>
    <lineage>
        <taxon>Bacteria</taxon>
        <taxon>Bacillati</taxon>
        <taxon>Actinomycetota</taxon>
        <taxon>Actinomycetes</taxon>
        <taxon>Actinopolysporales</taxon>
        <taxon>Actinopolysporaceae</taxon>
        <taxon>Haloactinomyces</taxon>
    </lineage>
</organism>
<feature type="signal peptide" evidence="2">
    <location>
        <begin position="1"/>
        <end position="23"/>
    </location>
</feature>
<dbReference type="RefSeq" id="WP_310274412.1">
    <property type="nucleotide sequence ID" value="NZ_JAVDXW010000001.1"/>
</dbReference>
<evidence type="ECO:0000256" key="2">
    <source>
        <dbReference type="SAM" id="SignalP"/>
    </source>
</evidence>
<feature type="chain" id="PRO_5042108374" description="SurA N-terminal domain-containing protein" evidence="2">
    <location>
        <begin position="24"/>
        <end position="313"/>
    </location>
</feature>
<proteinExistence type="predicted"/>
<protein>
    <recommendedName>
        <fullName evidence="5">SurA N-terminal domain-containing protein</fullName>
    </recommendedName>
</protein>
<dbReference type="Pfam" id="PF13624">
    <property type="entry name" value="SurA_N_3"/>
    <property type="match status" value="1"/>
</dbReference>
<keyword evidence="4" id="KW-1185">Reference proteome</keyword>
<reference evidence="3" key="1">
    <citation type="submission" date="2023-07" db="EMBL/GenBank/DDBJ databases">
        <title>Sequencing the genomes of 1000 actinobacteria strains.</title>
        <authorList>
            <person name="Klenk H.-P."/>
        </authorList>
    </citation>
    <scope>NUCLEOTIDE SEQUENCE</scope>
    <source>
        <strain evidence="3">DSM 45977</strain>
    </source>
</reference>
<feature type="region of interest" description="Disordered" evidence="1">
    <location>
        <begin position="294"/>
        <end position="313"/>
    </location>
</feature>
<dbReference type="Gene3D" id="1.10.4030.10">
    <property type="entry name" value="Porin chaperone SurA, peptide-binding domain"/>
    <property type="match status" value="1"/>
</dbReference>
<sequence length="313" mass="33347">MSSVILRPTRVLIALLAACLLLAGCGAGPGKVGTAAIVGDRAIPLTAVESRFTAVLNKNPDLADQLRQQGRMDDLARRIAGFAVRRELAAQAARRENLRVSEQEITTRINRAGGAQAAAEGTIFTARNYREVVRSQLLMTELGRKYLGTTSVTFDYTQATTRKEAKTKAERMARGPQQAAALIKADRARGVPAEFGRRVRASDSASLAVGTPLFGATPGTVVAFKGPNQRAGTWLIARITERNTKAAPAAAGSQADERVMQAFGTRLLGLTAQRVGVELSPRYGVWDPIRLTPAPDDGQTTGFRLDGGRVPAA</sequence>
<evidence type="ECO:0000313" key="3">
    <source>
        <dbReference type="EMBL" id="MDR7302679.1"/>
    </source>
</evidence>
<name>A0AAE4CMA7_9ACTN</name>
<dbReference type="AlphaFoldDB" id="A0AAE4CMA7"/>
<dbReference type="EMBL" id="JAVDXW010000001">
    <property type="protein sequence ID" value="MDR7302679.1"/>
    <property type="molecule type" value="Genomic_DNA"/>
</dbReference>
<evidence type="ECO:0000313" key="4">
    <source>
        <dbReference type="Proteomes" id="UP001180845"/>
    </source>
</evidence>
<gene>
    <name evidence="3" type="ORF">JOF55_002860</name>
</gene>
<comment type="caution">
    <text evidence="3">The sequence shown here is derived from an EMBL/GenBank/DDBJ whole genome shotgun (WGS) entry which is preliminary data.</text>
</comment>
<dbReference type="SUPFAM" id="SSF109998">
    <property type="entry name" value="Triger factor/SurA peptide-binding domain-like"/>
    <property type="match status" value="1"/>
</dbReference>